<feature type="domain" description="DUF7843" evidence="3">
    <location>
        <begin position="15"/>
        <end position="90"/>
    </location>
</feature>
<evidence type="ECO:0000313" key="4">
    <source>
        <dbReference type="EMBL" id="ROQ17951.1"/>
    </source>
</evidence>
<name>A0A3N1NRC6_9GAMM</name>
<sequence length="605" mass="68578">MPSSLNRYDDRKILTLSKEMQWRRLLGFSSPQSRVSDVKATAFFLSRDGRRDPLREMNATLSAFYSSSPQDLNDHAVCRFPARFLWLSQHFDFQEIPVTPDECPGYTDFSLNGDVESISLIYATGYLGNPASYYGHLLVRLNRHGENVRESLDDTAINFGAIIPDNENMLVYIGKGIFGGYDAGYTHREYFYHTHNYGENELRDLWEYRLALSDSDRTLLVAHLWELLAKEYTYYFFNRNCAYQIAQLFTVVTGENYTNANRPWVLPQQIVQAVNGSAYRGTGLVESIDYIPSRQSRLYARYEELGAKERKRVEQAAHRGSPALEETIVGAEESQKRVLDTLLDYYQFRQVKADVDEVPDIEREHRAVLMRRFELEPGGGALDLQGEDAPHEGRPPSYFSVGLQDGPGAAPRYTVRVRPAYYDSLDAQGRSVAFSTLAMGDITVSFGEEGSQLEKLTIVEVESIQQNKTGLPGDRGHSWRLSVGAEQKSFSCADCLAAKGMAAAGYSSSFGSDRMVLSGFIGGGYFATTDTSEGFFVEPSLQLNWRLSGKVNLQAYWGEQHFYHSDRQRQARLDARVSLTTNTDLRLFFENRDVHFFGLSVGYYW</sequence>
<dbReference type="Pfam" id="PF25222">
    <property type="entry name" value="DUF7840"/>
    <property type="match status" value="1"/>
</dbReference>
<keyword evidence="5" id="KW-1185">Reference proteome</keyword>
<feature type="domain" description="Lnb N-terminal periplasmic" evidence="1">
    <location>
        <begin position="114"/>
        <end position="264"/>
    </location>
</feature>
<reference evidence="4 5" key="1">
    <citation type="submission" date="2018-11" db="EMBL/GenBank/DDBJ databases">
        <title>Genomic Encyclopedia of Type Strains, Phase IV (KMG-IV): sequencing the most valuable type-strain genomes for metagenomic binning, comparative biology and taxonomic classification.</title>
        <authorList>
            <person name="Goeker M."/>
        </authorList>
    </citation>
    <scope>NUCLEOTIDE SEQUENCE [LARGE SCALE GENOMIC DNA]</scope>
    <source>
        <strain evidence="4 5">DSM 16974</strain>
    </source>
</reference>
<dbReference type="InterPro" id="IPR057162">
    <property type="entry name" value="DUF7840"/>
</dbReference>
<accession>A0A3N1NRC6</accession>
<dbReference type="AlphaFoldDB" id="A0A3N1NRC6"/>
<dbReference type="InterPro" id="IPR057165">
    <property type="entry name" value="DUF7843"/>
</dbReference>
<dbReference type="Proteomes" id="UP000273643">
    <property type="component" value="Unassembled WGS sequence"/>
</dbReference>
<comment type="caution">
    <text evidence="4">The sequence shown here is derived from an EMBL/GenBank/DDBJ whole genome shotgun (WGS) entry which is preliminary data.</text>
</comment>
<dbReference type="Pfam" id="PF25225">
    <property type="entry name" value="DUF7843"/>
    <property type="match status" value="1"/>
</dbReference>
<evidence type="ECO:0000313" key="5">
    <source>
        <dbReference type="Proteomes" id="UP000273643"/>
    </source>
</evidence>
<proteinExistence type="predicted"/>
<protein>
    <submittedName>
        <fullName evidence="4">Uncharacterized protein DUF4105</fullName>
    </submittedName>
</protein>
<evidence type="ECO:0000259" key="2">
    <source>
        <dbReference type="Pfam" id="PF25222"/>
    </source>
</evidence>
<dbReference type="InterPro" id="IPR025178">
    <property type="entry name" value="Lnb_N"/>
</dbReference>
<evidence type="ECO:0000259" key="3">
    <source>
        <dbReference type="Pfam" id="PF25225"/>
    </source>
</evidence>
<dbReference type="EMBL" id="RJUK01000003">
    <property type="protein sequence ID" value="ROQ17951.1"/>
    <property type="molecule type" value="Genomic_DNA"/>
</dbReference>
<evidence type="ECO:0000259" key="1">
    <source>
        <dbReference type="Pfam" id="PF13387"/>
    </source>
</evidence>
<organism evidence="4 5">
    <name type="scientific">Marinimicrobium koreense</name>
    <dbReference type="NCBI Taxonomy" id="306545"/>
    <lineage>
        <taxon>Bacteria</taxon>
        <taxon>Pseudomonadati</taxon>
        <taxon>Pseudomonadota</taxon>
        <taxon>Gammaproteobacteria</taxon>
        <taxon>Cellvibrionales</taxon>
        <taxon>Cellvibrionaceae</taxon>
        <taxon>Marinimicrobium</taxon>
    </lineage>
</organism>
<dbReference type="Pfam" id="PF13387">
    <property type="entry name" value="Lnb_N"/>
    <property type="match status" value="1"/>
</dbReference>
<gene>
    <name evidence="4" type="ORF">EDC38_2922</name>
</gene>
<feature type="domain" description="DUF7840" evidence="2">
    <location>
        <begin position="389"/>
        <end position="592"/>
    </location>
</feature>